<name>A0A0C2MAR2_THEKT</name>
<dbReference type="PRINTS" id="PR00326">
    <property type="entry name" value="GTP1OBG"/>
</dbReference>
<sequence length="184" mass="20560">MATKSKTVEEDLPLLGRFTTQLKIGIVGLPNVGKSSFFNTLTKSSVPAENYPFCTIDPCKSRVAVPDPRFDYLVEHFKPNSSVPAFLNVVDIAGLVAGASEGQGLGNAFLSHIKECDAIFHMIRAFDDVSVTHVNDDVDPIRDIEIIRDELRLKDMDYVKTRLEQMDRSITRANDRSKLYQVVN</sequence>
<protein>
    <submittedName>
        <fullName evidence="3">Obg-like ATPase 1</fullName>
    </submittedName>
</protein>
<dbReference type="Pfam" id="PF01926">
    <property type="entry name" value="MMR_HSR1"/>
    <property type="match status" value="1"/>
</dbReference>
<dbReference type="GO" id="GO:0005525">
    <property type="term" value="F:GTP binding"/>
    <property type="evidence" value="ECO:0007669"/>
    <property type="project" value="InterPro"/>
</dbReference>
<dbReference type="GO" id="GO:0005737">
    <property type="term" value="C:cytoplasm"/>
    <property type="evidence" value="ECO:0007669"/>
    <property type="project" value="TreeGrafter"/>
</dbReference>
<accession>A0A0C2MAR2</accession>
<dbReference type="Proteomes" id="UP000031668">
    <property type="component" value="Unassembled WGS sequence"/>
</dbReference>
<keyword evidence="4" id="KW-1185">Reference proteome</keyword>
<dbReference type="PANTHER" id="PTHR23305:SF11">
    <property type="entry name" value="OBG-LIKE ATPASE 1"/>
    <property type="match status" value="1"/>
</dbReference>
<dbReference type="GO" id="GO:0016887">
    <property type="term" value="F:ATP hydrolysis activity"/>
    <property type="evidence" value="ECO:0007669"/>
    <property type="project" value="TreeGrafter"/>
</dbReference>
<proteinExistence type="predicted"/>
<dbReference type="Gene3D" id="3.40.50.300">
    <property type="entry name" value="P-loop containing nucleotide triphosphate hydrolases"/>
    <property type="match status" value="1"/>
</dbReference>
<dbReference type="InterPro" id="IPR027417">
    <property type="entry name" value="P-loop_NTPase"/>
</dbReference>
<evidence type="ECO:0000259" key="2">
    <source>
        <dbReference type="PROSITE" id="PS51710"/>
    </source>
</evidence>
<comment type="caution">
    <text evidence="3">The sequence shown here is derived from an EMBL/GenBank/DDBJ whole genome shotgun (WGS) entry which is preliminary data.</text>
</comment>
<dbReference type="InterPro" id="IPR031167">
    <property type="entry name" value="G_OBG"/>
</dbReference>
<dbReference type="SUPFAM" id="SSF52540">
    <property type="entry name" value="P-loop containing nucleoside triphosphate hydrolases"/>
    <property type="match status" value="1"/>
</dbReference>
<evidence type="ECO:0000256" key="1">
    <source>
        <dbReference type="ARBA" id="ARBA00022741"/>
    </source>
</evidence>
<organism evidence="3 4">
    <name type="scientific">Thelohanellus kitauei</name>
    <name type="common">Myxosporean</name>
    <dbReference type="NCBI Taxonomy" id="669202"/>
    <lineage>
        <taxon>Eukaryota</taxon>
        <taxon>Metazoa</taxon>
        <taxon>Cnidaria</taxon>
        <taxon>Myxozoa</taxon>
        <taxon>Myxosporea</taxon>
        <taxon>Bivalvulida</taxon>
        <taxon>Platysporina</taxon>
        <taxon>Myxobolidae</taxon>
        <taxon>Thelohanellus</taxon>
    </lineage>
</organism>
<reference evidence="3 4" key="1">
    <citation type="journal article" date="2014" name="Genome Biol. Evol.">
        <title>The genome of the myxosporean Thelohanellus kitauei shows adaptations to nutrient acquisition within its fish host.</title>
        <authorList>
            <person name="Yang Y."/>
            <person name="Xiong J."/>
            <person name="Zhou Z."/>
            <person name="Huo F."/>
            <person name="Miao W."/>
            <person name="Ran C."/>
            <person name="Liu Y."/>
            <person name="Zhang J."/>
            <person name="Feng J."/>
            <person name="Wang M."/>
            <person name="Wang M."/>
            <person name="Wang L."/>
            <person name="Yao B."/>
        </authorList>
    </citation>
    <scope>NUCLEOTIDE SEQUENCE [LARGE SCALE GENOMIC DNA]</scope>
    <source>
        <strain evidence="3">Wuqing</strain>
    </source>
</reference>
<dbReference type="OrthoDB" id="424823at2759"/>
<dbReference type="PROSITE" id="PS51710">
    <property type="entry name" value="G_OBG"/>
    <property type="match status" value="1"/>
</dbReference>
<dbReference type="InterPro" id="IPR006073">
    <property type="entry name" value="GTP-bd"/>
</dbReference>
<dbReference type="PANTHER" id="PTHR23305">
    <property type="entry name" value="OBG GTPASE FAMILY"/>
    <property type="match status" value="1"/>
</dbReference>
<dbReference type="EMBL" id="JWZT01005339">
    <property type="protein sequence ID" value="KII61429.1"/>
    <property type="molecule type" value="Genomic_DNA"/>
</dbReference>
<feature type="domain" description="OBG-type G" evidence="2">
    <location>
        <begin position="22"/>
        <end position="184"/>
    </location>
</feature>
<gene>
    <name evidence="3" type="ORF">RF11_12844</name>
</gene>
<dbReference type="AlphaFoldDB" id="A0A0C2MAR2"/>
<evidence type="ECO:0000313" key="3">
    <source>
        <dbReference type="EMBL" id="KII61429.1"/>
    </source>
</evidence>
<evidence type="ECO:0000313" key="4">
    <source>
        <dbReference type="Proteomes" id="UP000031668"/>
    </source>
</evidence>
<keyword evidence="1" id="KW-0547">Nucleotide-binding</keyword>